<evidence type="ECO:0000259" key="5">
    <source>
        <dbReference type="PROSITE" id="PS50222"/>
    </source>
</evidence>
<evidence type="ECO:0000259" key="6">
    <source>
        <dbReference type="PROSITE" id="PS50835"/>
    </source>
</evidence>
<dbReference type="InterPro" id="IPR058627">
    <property type="entry name" value="MdtA-like_C"/>
</dbReference>
<dbReference type="PROSITE" id="PS00018">
    <property type="entry name" value="EF_HAND_1"/>
    <property type="match status" value="1"/>
</dbReference>
<organism evidence="7 8">
    <name type="scientific">Lignipirellula cremea</name>
    <dbReference type="NCBI Taxonomy" id="2528010"/>
    <lineage>
        <taxon>Bacteria</taxon>
        <taxon>Pseudomonadati</taxon>
        <taxon>Planctomycetota</taxon>
        <taxon>Planctomycetia</taxon>
        <taxon>Pirellulales</taxon>
        <taxon>Pirellulaceae</taxon>
        <taxon>Lignipirellula</taxon>
    </lineage>
</organism>
<dbReference type="InterPro" id="IPR050465">
    <property type="entry name" value="UPF0194_transport"/>
</dbReference>
<feature type="domain" description="Ig-like" evidence="6">
    <location>
        <begin position="44"/>
        <end position="141"/>
    </location>
</feature>
<reference evidence="7 8" key="1">
    <citation type="submission" date="2019-02" db="EMBL/GenBank/DDBJ databases">
        <title>Deep-cultivation of Planctomycetes and their phenomic and genomic characterization uncovers novel biology.</title>
        <authorList>
            <person name="Wiegand S."/>
            <person name="Jogler M."/>
            <person name="Boedeker C."/>
            <person name="Pinto D."/>
            <person name="Vollmers J."/>
            <person name="Rivas-Marin E."/>
            <person name="Kohn T."/>
            <person name="Peeters S.H."/>
            <person name="Heuer A."/>
            <person name="Rast P."/>
            <person name="Oberbeckmann S."/>
            <person name="Bunk B."/>
            <person name="Jeske O."/>
            <person name="Meyerdierks A."/>
            <person name="Storesund J.E."/>
            <person name="Kallscheuer N."/>
            <person name="Luecker S."/>
            <person name="Lage O.M."/>
            <person name="Pohl T."/>
            <person name="Merkel B.J."/>
            <person name="Hornburger P."/>
            <person name="Mueller R.-W."/>
            <person name="Bruemmer F."/>
            <person name="Labrenz M."/>
            <person name="Spormann A.M."/>
            <person name="Op den Camp H."/>
            <person name="Overmann J."/>
            <person name="Amann R."/>
            <person name="Jetten M.S.M."/>
            <person name="Mascher T."/>
            <person name="Medema M.H."/>
            <person name="Devos D.P."/>
            <person name="Kaster A.-K."/>
            <person name="Ovreas L."/>
            <person name="Rohde M."/>
            <person name="Galperin M.Y."/>
            <person name="Jogler C."/>
        </authorList>
    </citation>
    <scope>NUCLEOTIDE SEQUENCE [LARGE SCALE GENOMIC DNA]</scope>
    <source>
        <strain evidence="7 8">Pla85_3_4</strain>
    </source>
</reference>
<dbReference type="InterPro" id="IPR058636">
    <property type="entry name" value="Beta-barrel_YknX"/>
</dbReference>
<keyword evidence="4" id="KW-0472">Membrane</keyword>
<dbReference type="Proteomes" id="UP000317648">
    <property type="component" value="Chromosome"/>
</dbReference>
<dbReference type="Gene3D" id="2.40.420.20">
    <property type="match status" value="1"/>
</dbReference>
<keyword evidence="2" id="KW-0175">Coiled coil</keyword>
<dbReference type="GO" id="GO:0005509">
    <property type="term" value="F:calcium ion binding"/>
    <property type="evidence" value="ECO:0007669"/>
    <property type="project" value="InterPro"/>
</dbReference>
<name>A0A518DLN3_9BACT</name>
<feature type="region of interest" description="Disordered" evidence="3">
    <location>
        <begin position="525"/>
        <end position="568"/>
    </location>
</feature>
<dbReference type="PROSITE" id="PS50222">
    <property type="entry name" value="EF_HAND_2"/>
    <property type="match status" value="1"/>
</dbReference>
<feature type="transmembrane region" description="Helical" evidence="4">
    <location>
        <begin position="12"/>
        <end position="33"/>
    </location>
</feature>
<dbReference type="KEGG" id="lcre:Pla8534_04910"/>
<keyword evidence="4" id="KW-0812">Transmembrane</keyword>
<dbReference type="PROSITE" id="PS50835">
    <property type="entry name" value="IG_LIKE"/>
    <property type="match status" value="1"/>
</dbReference>
<accession>A0A518DLN3</accession>
<dbReference type="InterPro" id="IPR007110">
    <property type="entry name" value="Ig-like_dom"/>
</dbReference>
<comment type="subcellular location">
    <subcellularLocation>
        <location evidence="1">Cell envelope</location>
    </subcellularLocation>
</comment>
<dbReference type="CDD" id="cd00051">
    <property type="entry name" value="EFh"/>
    <property type="match status" value="1"/>
</dbReference>
<proteinExistence type="predicted"/>
<feature type="compositionally biased region" description="Gly residues" evidence="3">
    <location>
        <begin position="554"/>
        <end position="568"/>
    </location>
</feature>
<keyword evidence="4" id="KW-1133">Transmembrane helix</keyword>
<keyword evidence="8" id="KW-1185">Reference proteome</keyword>
<evidence type="ECO:0000256" key="3">
    <source>
        <dbReference type="SAM" id="MobiDB-lite"/>
    </source>
</evidence>
<dbReference type="RefSeq" id="WP_145048961.1">
    <property type="nucleotide sequence ID" value="NZ_CP036433.1"/>
</dbReference>
<dbReference type="Pfam" id="PF25967">
    <property type="entry name" value="RND-MFP_C"/>
    <property type="match status" value="1"/>
</dbReference>
<evidence type="ECO:0000313" key="8">
    <source>
        <dbReference type="Proteomes" id="UP000317648"/>
    </source>
</evidence>
<protein>
    <submittedName>
        <fullName evidence="7">Macrolide export protein MacA</fullName>
    </submittedName>
</protein>
<dbReference type="Pfam" id="PF25990">
    <property type="entry name" value="Beta-barrel_YknX"/>
    <property type="match status" value="1"/>
</dbReference>
<evidence type="ECO:0000256" key="1">
    <source>
        <dbReference type="ARBA" id="ARBA00004196"/>
    </source>
</evidence>
<sequence>MSNRHQTGSTFLLVTAVLTLGVLATGVGIWAYGAVSKKSEADKPLTATVVSDSFLHDVLDEGEIESSSNIEIKCAVKSRNANNTEIHWVIEEGAFVTKGQKIVELVASALELERDQQQILCNTSLSLKVQSQNTYEAAMIARTEYIEGAYKQEEQTFNGEIFVAEENLRRAIQYARYSERLAAKGYLTALQLEADRFAVKKSENELELAQRKLSVLQEYTLPKMLKTLNSEIDTAKARWDAEEESYKLELKKLDEIVSQIAACEITAPEAGQVVYANVYSSRGGSEVVIEPGAKVREGQTILRIPDRGQMQVKASVNESKVTEVEVGMPVTIRVDAFGDMELQGVVTRVNQFAEPSSWSRGNVKEYAAFIKVIDPPPEMRPGLTASVSIHVEHRLNAPQIPVQALCEHGGRFYVLVEKDGKYDTRQIEIGSSNDRTVTINSSNLSPGDKVVMNPRRFDDLIELPEIEADAPPEIDSSVVAVATETAERPAAPAGGSRGNPMKALDTDGDGALSADELAAAPAAFRDRLTQNDTNGDGQIDSSELAAMAARFKGGPRGGGPRGGAEGGN</sequence>
<dbReference type="InterPro" id="IPR002048">
    <property type="entry name" value="EF_hand_dom"/>
</dbReference>
<evidence type="ECO:0000256" key="2">
    <source>
        <dbReference type="ARBA" id="ARBA00023054"/>
    </source>
</evidence>
<dbReference type="Gene3D" id="1.10.238.10">
    <property type="entry name" value="EF-hand"/>
    <property type="match status" value="1"/>
</dbReference>
<feature type="compositionally biased region" description="Polar residues" evidence="3">
    <location>
        <begin position="530"/>
        <end position="541"/>
    </location>
</feature>
<dbReference type="PANTHER" id="PTHR32347">
    <property type="entry name" value="EFFLUX SYSTEM COMPONENT YKNX-RELATED"/>
    <property type="match status" value="1"/>
</dbReference>
<dbReference type="OrthoDB" id="259669at2"/>
<dbReference type="GO" id="GO:0030313">
    <property type="term" value="C:cell envelope"/>
    <property type="evidence" value="ECO:0007669"/>
    <property type="project" value="UniProtKB-SubCell"/>
</dbReference>
<dbReference type="InterPro" id="IPR011992">
    <property type="entry name" value="EF-hand-dom_pair"/>
</dbReference>
<dbReference type="PRINTS" id="PR01490">
    <property type="entry name" value="RTXTOXIND"/>
</dbReference>
<dbReference type="Pfam" id="PF13202">
    <property type="entry name" value="EF-hand_5"/>
    <property type="match status" value="2"/>
</dbReference>
<dbReference type="EMBL" id="CP036433">
    <property type="protein sequence ID" value="QDU92742.1"/>
    <property type="molecule type" value="Genomic_DNA"/>
</dbReference>
<dbReference type="Gene3D" id="2.40.30.170">
    <property type="match status" value="1"/>
</dbReference>
<dbReference type="SUPFAM" id="SSF47473">
    <property type="entry name" value="EF-hand"/>
    <property type="match status" value="1"/>
</dbReference>
<dbReference type="AlphaFoldDB" id="A0A518DLN3"/>
<feature type="domain" description="EF-hand" evidence="5">
    <location>
        <begin position="519"/>
        <end position="554"/>
    </location>
</feature>
<dbReference type="InterPro" id="IPR018247">
    <property type="entry name" value="EF_Hand_1_Ca_BS"/>
</dbReference>
<evidence type="ECO:0000313" key="7">
    <source>
        <dbReference type="EMBL" id="QDU92742.1"/>
    </source>
</evidence>
<dbReference type="PANTHER" id="PTHR32347:SF23">
    <property type="entry name" value="BLL5650 PROTEIN"/>
    <property type="match status" value="1"/>
</dbReference>
<evidence type="ECO:0000256" key="4">
    <source>
        <dbReference type="SAM" id="Phobius"/>
    </source>
</evidence>
<gene>
    <name evidence="7" type="primary">macA_1</name>
    <name evidence="7" type="ORF">Pla8534_04910</name>
</gene>